<accession>A0ABV0D281</accession>
<dbReference type="EMBL" id="JBDLBR010000004">
    <property type="protein sequence ID" value="MEN7538010.1"/>
    <property type="molecule type" value="Genomic_DNA"/>
</dbReference>
<evidence type="ECO:0000313" key="2">
    <source>
        <dbReference type="EMBL" id="MEN7538010.1"/>
    </source>
</evidence>
<dbReference type="PANTHER" id="PTHR12526:SF638">
    <property type="entry name" value="SPORE COAT PROTEIN SA"/>
    <property type="match status" value="1"/>
</dbReference>
<keyword evidence="2" id="KW-0328">Glycosyltransferase</keyword>
<dbReference type="SUPFAM" id="SSF53756">
    <property type="entry name" value="UDP-Glycosyltransferase/glycogen phosphorylase"/>
    <property type="match status" value="1"/>
</dbReference>
<dbReference type="InterPro" id="IPR028098">
    <property type="entry name" value="Glyco_trans_4-like_N"/>
</dbReference>
<reference evidence="2 3" key="1">
    <citation type="submission" date="2024-05" db="EMBL/GenBank/DDBJ databases">
        <authorList>
            <person name="Park S."/>
        </authorList>
    </citation>
    <scope>NUCLEOTIDE SEQUENCE [LARGE SCALE GENOMIC DNA]</scope>
    <source>
        <strain evidence="2 3">DGU5</strain>
    </source>
</reference>
<sequence length="371" mass="40477">MSEAGRASGPDSIMHVVTDFSSAEGAQTMLARLLRLSRGRKRVVVVSLRGVSERTRALADNPDVIYHSLGMTSPLHMPRVLAKLAALVRAERPDVLLCWMYHAMALGAMAGRLTGTPTYWTVRQSLEDRGALTQSTRAALWACRLLSRWPRGVMYNSSRSQALHLDYGYDNPNSIMIPNGFDLPGIAAPVPPATARVFGIAGRLHPQKDHPNFFKAAALAGRDYPHVRFCVAGKGMTSDNPEVQSMMEAAGARPEQFELLGELSDMTAFYQRIDALVLSSRTEGFPNVVAEAMSYGRPVVTTDVGDAADIVGDTGVVCPPRDPEALAAGIAYFAGASADDYCDKAQSALRRIEEKYSLPRIFKDYHNFLET</sequence>
<dbReference type="EC" id="2.4.-.-" evidence="2"/>
<gene>
    <name evidence="2" type="ORF">ABDJ38_12580</name>
</gene>
<dbReference type="Gene3D" id="3.40.50.2000">
    <property type="entry name" value="Glycogen Phosphorylase B"/>
    <property type="match status" value="2"/>
</dbReference>
<dbReference type="Proteomes" id="UP001484535">
    <property type="component" value="Unassembled WGS sequence"/>
</dbReference>
<feature type="domain" description="Glycosyltransferase subfamily 4-like N-terminal" evidence="1">
    <location>
        <begin position="25"/>
        <end position="180"/>
    </location>
</feature>
<keyword evidence="3" id="KW-1185">Reference proteome</keyword>
<protein>
    <submittedName>
        <fullName evidence="2">Glycosyltransferase</fullName>
        <ecNumber evidence="2">2.4.-.-</ecNumber>
    </submittedName>
</protein>
<comment type="caution">
    <text evidence="2">The sequence shown here is derived from an EMBL/GenBank/DDBJ whole genome shotgun (WGS) entry which is preliminary data.</text>
</comment>
<proteinExistence type="predicted"/>
<evidence type="ECO:0000259" key="1">
    <source>
        <dbReference type="Pfam" id="PF13579"/>
    </source>
</evidence>
<organism evidence="2 3">
    <name type="scientific">Aurantiacibacter flavus</name>
    <dbReference type="NCBI Taxonomy" id="3145232"/>
    <lineage>
        <taxon>Bacteria</taxon>
        <taxon>Pseudomonadati</taxon>
        <taxon>Pseudomonadota</taxon>
        <taxon>Alphaproteobacteria</taxon>
        <taxon>Sphingomonadales</taxon>
        <taxon>Erythrobacteraceae</taxon>
        <taxon>Aurantiacibacter</taxon>
    </lineage>
</organism>
<dbReference type="Pfam" id="PF13692">
    <property type="entry name" value="Glyco_trans_1_4"/>
    <property type="match status" value="1"/>
</dbReference>
<name>A0ABV0D281_9SPHN</name>
<keyword evidence="2" id="KW-0808">Transferase</keyword>
<dbReference type="GO" id="GO:0016757">
    <property type="term" value="F:glycosyltransferase activity"/>
    <property type="evidence" value="ECO:0007669"/>
    <property type="project" value="UniProtKB-KW"/>
</dbReference>
<dbReference type="Pfam" id="PF13579">
    <property type="entry name" value="Glyco_trans_4_4"/>
    <property type="match status" value="1"/>
</dbReference>
<dbReference type="RefSeq" id="WP_346785467.1">
    <property type="nucleotide sequence ID" value="NZ_JBDLBR010000004.1"/>
</dbReference>
<dbReference type="PANTHER" id="PTHR12526">
    <property type="entry name" value="GLYCOSYLTRANSFERASE"/>
    <property type="match status" value="1"/>
</dbReference>
<evidence type="ECO:0000313" key="3">
    <source>
        <dbReference type="Proteomes" id="UP001484535"/>
    </source>
</evidence>